<reference evidence="1 2" key="1">
    <citation type="journal article" date="2011" name="J. Bacteriol.">
        <title>Complete genome of the cellulolytic ruminal bacterium Ruminococcus albus 7.</title>
        <authorList>
            <person name="Suen G."/>
            <person name="Stevenson D.M."/>
            <person name="Bruce D.C."/>
            <person name="Chertkov O."/>
            <person name="Copeland A."/>
            <person name="Cheng J.F."/>
            <person name="Detter C."/>
            <person name="Detter J.C."/>
            <person name="Goodwin L.A."/>
            <person name="Han C.S."/>
            <person name="Hauser L.J."/>
            <person name="Ivanova N.N."/>
            <person name="Kyrpides N.C."/>
            <person name="Land M.L."/>
            <person name="Lapidus A."/>
            <person name="Lucas S."/>
            <person name="Ovchinnikova G."/>
            <person name="Pitluck S."/>
            <person name="Tapia R."/>
            <person name="Woyke T."/>
            <person name="Boyum J."/>
            <person name="Mead D."/>
            <person name="Weimer P.J."/>
        </authorList>
    </citation>
    <scope>NUCLEOTIDE SEQUENCE [LARGE SCALE GENOMIC DNA]</scope>
    <source>
        <strain evidence="2">ATCC 27210 / DSM 20455 / JCM 14654 / NCDO 2250 / 7</strain>
    </source>
</reference>
<dbReference type="AlphaFoldDB" id="E6UDU8"/>
<sequence>MNNKDNIAVENTAIETVSEYKIGHTLYTVTTVFNPASKASLSDILKRLIIRECEDFLGESGQEPEKQAV</sequence>
<dbReference type="STRING" id="697329.Rumal_1218"/>
<dbReference type="EMBL" id="CP002403">
    <property type="protein sequence ID" value="ADU21735.1"/>
    <property type="molecule type" value="Genomic_DNA"/>
</dbReference>
<evidence type="ECO:0000313" key="2">
    <source>
        <dbReference type="Proteomes" id="UP000006919"/>
    </source>
</evidence>
<dbReference type="HOGENOM" id="CLU_2773380_0_0_9"/>
<name>E6UDU8_RUMA7</name>
<dbReference type="Proteomes" id="UP000006919">
    <property type="component" value="Chromosome"/>
</dbReference>
<dbReference type="OrthoDB" id="1823445at2"/>
<accession>E6UDU8</accession>
<dbReference type="RefSeq" id="WP_013497907.1">
    <property type="nucleotide sequence ID" value="NC_014833.1"/>
</dbReference>
<evidence type="ECO:0008006" key="3">
    <source>
        <dbReference type="Google" id="ProtNLM"/>
    </source>
</evidence>
<dbReference type="eggNOG" id="ENOG50303SC">
    <property type="taxonomic scope" value="Bacteria"/>
</dbReference>
<proteinExistence type="predicted"/>
<evidence type="ECO:0000313" key="1">
    <source>
        <dbReference type="EMBL" id="ADU21735.1"/>
    </source>
</evidence>
<protein>
    <recommendedName>
        <fullName evidence="3">Transposon-encoded protein TnpW</fullName>
    </recommendedName>
</protein>
<organism evidence="1 2">
    <name type="scientific">Ruminococcus albus (strain ATCC 27210 / DSM 20455 / JCM 14654 / NCDO 2250 / 7)</name>
    <dbReference type="NCBI Taxonomy" id="697329"/>
    <lineage>
        <taxon>Bacteria</taxon>
        <taxon>Bacillati</taxon>
        <taxon>Bacillota</taxon>
        <taxon>Clostridia</taxon>
        <taxon>Eubacteriales</taxon>
        <taxon>Oscillospiraceae</taxon>
        <taxon>Ruminococcus</taxon>
    </lineage>
</organism>
<dbReference type="KEGG" id="ral:Rumal_1218"/>
<gene>
    <name evidence="1" type="ordered locus">Rumal_1218</name>
</gene>